<feature type="domain" description="Dynamin-type G" evidence="5">
    <location>
        <begin position="29"/>
        <end position="313"/>
    </location>
</feature>
<reference evidence="6" key="1">
    <citation type="submission" date="2021-02" db="EMBL/GenBank/DDBJ databases">
        <title>Genome sequence Cadophora malorum strain M34.</title>
        <authorList>
            <person name="Stefanovic E."/>
            <person name="Vu D."/>
            <person name="Scully C."/>
            <person name="Dijksterhuis J."/>
            <person name="Roader J."/>
            <person name="Houbraken J."/>
        </authorList>
    </citation>
    <scope>NUCLEOTIDE SEQUENCE</scope>
    <source>
        <strain evidence="6">M34</strain>
    </source>
</reference>
<feature type="domain" description="GED" evidence="4">
    <location>
        <begin position="600"/>
        <end position="691"/>
    </location>
</feature>
<dbReference type="PRINTS" id="PR00195">
    <property type="entry name" value="DYNAMIN"/>
</dbReference>
<dbReference type="GO" id="GO:0005525">
    <property type="term" value="F:GTP binding"/>
    <property type="evidence" value="ECO:0007669"/>
    <property type="project" value="InterPro"/>
</dbReference>
<dbReference type="Gene3D" id="3.40.50.300">
    <property type="entry name" value="P-loop containing nucleotide triphosphate hydrolases"/>
    <property type="match status" value="1"/>
</dbReference>
<dbReference type="InterPro" id="IPR045063">
    <property type="entry name" value="Dynamin_N"/>
</dbReference>
<gene>
    <name evidence="6" type="ORF">IFR04_015676</name>
</gene>
<dbReference type="GO" id="GO:0005739">
    <property type="term" value="C:mitochondrion"/>
    <property type="evidence" value="ECO:0007669"/>
    <property type="project" value="TreeGrafter"/>
</dbReference>
<name>A0A8H7T2C6_9HELO</name>
<dbReference type="InterPro" id="IPR020850">
    <property type="entry name" value="GED_dom"/>
</dbReference>
<evidence type="ECO:0000313" key="7">
    <source>
        <dbReference type="Proteomes" id="UP000664132"/>
    </source>
</evidence>
<dbReference type="SMART" id="SM00053">
    <property type="entry name" value="DYNc"/>
    <property type="match status" value="1"/>
</dbReference>
<dbReference type="FunFam" id="3.40.50.300:FF:001425">
    <property type="entry name" value="Dynamin GTPase, putative"/>
    <property type="match status" value="1"/>
</dbReference>
<proteinExistence type="predicted"/>
<dbReference type="InterPro" id="IPR027417">
    <property type="entry name" value="P-loop_NTPase"/>
</dbReference>
<evidence type="ECO:0000259" key="5">
    <source>
        <dbReference type="PROSITE" id="PS51718"/>
    </source>
</evidence>
<dbReference type="GO" id="GO:0003924">
    <property type="term" value="F:GTPase activity"/>
    <property type="evidence" value="ECO:0007669"/>
    <property type="project" value="InterPro"/>
</dbReference>
<evidence type="ECO:0000256" key="2">
    <source>
        <dbReference type="ARBA" id="ARBA00023134"/>
    </source>
</evidence>
<dbReference type="PROSITE" id="PS51388">
    <property type="entry name" value="GED"/>
    <property type="match status" value="1"/>
</dbReference>
<sequence>MTAADIPMGDHRNLLDIIDSLRAQGFSRYVDLPEIIVCGDQSAGKSSVLEAISGMRFPTKDGLCTRFVTELVLRRGQNTSTKVSITPGETRYDKEKDDLEHWQPRSSIDSDGLEAVTEEAMEAMEVPEARKFYDDILRIELTGPNQPHLTMVDLPGLFRAGNKEQSDTDVDTVRSMVEKYMARPRSIILAVVSAKNEYVLQEVTSMARHADPEGLRTMGLITKPDTLDVGSDSEAYWVRLAQNTEVELRLGWHILRNRNFEQRAWTSAQRDATEKEFFSRGIWTDVNPEHCGVEALRIRLSSVLKDQILSQLPSLVQDVENGIHECTETLDRLGPVRTTREEQLRYLLRLSEDYTSLTRQAVDGTYTDRFFGMRKKHAGYPRRLRAVVQNRLLEFRQDMFLNGQSQRITESESESEDKDEISDSPRIPRSQYVEHVAYRLKFSRGRELPGLFSPLIVGDLFVEQCEPWRKIAKALVEDIVDAAHQMTELVIRHVAANDVINQVLKFVHEMVEELKVELDVKVDELLVSATQHPITYNRQLTDNAQKAQQARHKRAIRQLIRKVFGSQHFDDVDRKISLNPVHFVDLLAQGLEPDMELFGSSTAVDYMEAYYKVAMNRFIDDVSVLAVEDCLIGKVPGLFLSHKVLEMSSDDISRLAGETAESSLERKRLAEKRKILEAGLRGLKGLQKEKQFTRPADWNPVSSGDVEEQPDKTTLDAESSSVASSFRWPPSEM</sequence>
<evidence type="ECO:0000256" key="1">
    <source>
        <dbReference type="ARBA" id="ARBA00022741"/>
    </source>
</evidence>
<dbReference type="GO" id="GO:0005874">
    <property type="term" value="C:microtubule"/>
    <property type="evidence" value="ECO:0007669"/>
    <property type="project" value="TreeGrafter"/>
</dbReference>
<feature type="compositionally biased region" description="Acidic residues" evidence="3">
    <location>
        <begin position="411"/>
        <end position="422"/>
    </location>
</feature>
<feature type="region of interest" description="Disordered" evidence="3">
    <location>
        <begin position="406"/>
        <end position="425"/>
    </location>
</feature>
<dbReference type="GO" id="GO:0048312">
    <property type="term" value="P:intracellular distribution of mitochondria"/>
    <property type="evidence" value="ECO:0007669"/>
    <property type="project" value="TreeGrafter"/>
</dbReference>
<protein>
    <submittedName>
        <fullName evidence="6">Uncharacterized protein</fullName>
    </submittedName>
</protein>
<evidence type="ECO:0000259" key="4">
    <source>
        <dbReference type="PROSITE" id="PS51388"/>
    </source>
</evidence>
<dbReference type="EMBL" id="JAFJYH010000509">
    <property type="protein sequence ID" value="KAG4411185.1"/>
    <property type="molecule type" value="Genomic_DNA"/>
</dbReference>
<keyword evidence="2" id="KW-0342">GTP-binding</keyword>
<dbReference type="InterPro" id="IPR000375">
    <property type="entry name" value="Dynamin_stalk"/>
</dbReference>
<keyword evidence="1" id="KW-0547">Nucleotide-binding</keyword>
<accession>A0A8H7T2C6</accession>
<feature type="region of interest" description="Disordered" evidence="3">
    <location>
        <begin position="687"/>
        <end position="733"/>
    </location>
</feature>
<evidence type="ECO:0000313" key="6">
    <source>
        <dbReference type="EMBL" id="KAG4411185.1"/>
    </source>
</evidence>
<dbReference type="GO" id="GO:0008017">
    <property type="term" value="F:microtubule binding"/>
    <property type="evidence" value="ECO:0007669"/>
    <property type="project" value="TreeGrafter"/>
</dbReference>
<evidence type="ECO:0000256" key="3">
    <source>
        <dbReference type="SAM" id="MobiDB-lite"/>
    </source>
</evidence>
<dbReference type="SUPFAM" id="SSF52540">
    <property type="entry name" value="P-loop containing nucleoside triphosphate hydrolases"/>
    <property type="match status" value="1"/>
</dbReference>
<dbReference type="Proteomes" id="UP000664132">
    <property type="component" value="Unassembled WGS sequence"/>
</dbReference>
<dbReference type="AlphaFoldDB" id="A0A8H7T2C6"/>
<dbReference type="InterPro" id="IPR022812">
    <property type="entry name" value="Dynamin"/>
</dbReference>
<dbReference type="Pfam" id="PF00350">
    <property type="entry name" value="Dynamin_N"/>
    <property type="match status" value="1"/>
</dbReference>
<dbReference type="PROSITE" id="PS51718">
    <property type="entry name" value="G_DYNAMIN_2"/>
    <property type="match status" value="1"/>
</dbReference>
<comment type="caution">
    <text evidence="6">The sequence shown here is derived from an EMBL/GenBank/DDBJ whole genome shotgun (WGS) entry which is preliminary data.</text>
</comment>
<dbReference type="PANTHER" id="PTHR11566:SF149">
    <property type="entry name" value="GTPASE, PUTATIVE (AFU_ORTHOLOGUE AFUA_6G11890)-RELATED"/>
    <property type="match status" value="1"/>
</dbReference>
<dbReference type="GO" id="GO:0000266">
    <property type="term" value="P:mitochondrial fission"/>
    <property type="evidence" value="ECO:0007669"/>
    <property type="project" value="TreeGrafter"/>
</dbReference>
<organism evidence="6 7">
    <name type="scientific">Cadophora malorum</name>
    <dbReference type="NCBI Taxonomy" id="108018"/>
    <lineage>
        <taxon>Eukaryota</taxon>
        <taxon>Fungi</taxon>
        <taxon>Dikarya</taxon>
        <taxon>Ascomycota</taxon>
        <taxon>Pezizomycotina</taxon>
        <taxon>Leotiomycetes</taxon>
        <taxon>Helotiales</taxon>
        <taxon>Ploettnerulaceae</taxon>
        <taxon>Cadophora</taxon>
    </lineage>
</organism>
<keyword evidence="7" id="KW-1185">Reference proteome</keyword>
<dbReference type="InterPro" id="IPR001401">
    <property type="entry name" value="Dynamin_GTPase"/>
</dbReference>
<dbReference type="OrthoDB" id="415706at2759"/>
<dbReference type="InterPro" id="IPR030381">
    <property type="entry name" value="G_DYNAMIN_dom"/>
</dbReference>
<dbReference type="GO" id="GO:0006897">
    <property type="term" value="P:endocytosis"/>
    <property type="evidence" value="ECO:0007669"/>
    <property type="project" value="TreeGrafter"/>
</dbReference>
<dbReference type="PANTHER" id="PTHR11566">
    <property type="entry name" value="DYNAMIN"/>
    <property type="match status" value="1"/>
</dbReference>
<dbReference type="GO" id="GO:0016559">
    <property type="term" value="P:peroxisome fission"/>
    <property type="evidence" value="ECO:0007669"/>
    <property type="project" value="TreeGrafter"/>
</dbReference>
<dbReference type="CDD" id="cd08771">
    <property type="entry name" value="DLP_1"/>
    <property type="match status" value="1"/>
</dbReference>
<dbReference type="GO" id="GO:0016020">
    <property type="term" value="C:membrane"/>
    <property type="evidence" value="ECO:0007669"/>
    <property type="project" value="TreeGrafter"/>
</dbReference>
<dbReference type="Pfam" id="PF01031">
    <property type="entry name" value="Dynamin_M"/>
    <property type="match status" value="1"/>
</dbReference>